<evidence type="ECO:0000256" key="1">
    <source>
        <dbReference type="ARBA" id="ARBA00008954"/>
    </source>
</evidence>
<dbReference type="Gene3D" id="3.40.640.10">
    <property type="entry name" value="Type I PLP-dependent aspartate aminotransferase-like (Major domain)"/>
    <property type="match status" value="1"/>
</dbReference>
<evidence type="ECO:0000313" key="4">
    <source>
        <dbReference type="Proteomes" id="UP001141806"/>
    </source>
</evidence>
<dbReference type="Pfam" id="PF00202">
    <property type="entry name" value="Aminotran_3"/>
    <property type="match status" value="1"/>
</dbReference>
<dbReference type="GO" id="GO:0030170">
    <property type="term" value="F:pyridoxal phosphate binding"/>
    <property type="evidence" value="ECO:0007669"/>
    <property type="project" value="InterPro"/>
</dbReference>
<dbReference type="OrthoDB" id="10261433at2759"/>
<organism evidence="3 4">
    <name type="scientific">Protea cynaroides</name>
    <dbReference type="NCBI Taxonomy" id="273540"/>
    <lineage>
        <taxon>Eukaryota</taxon>
        <taxon>Viridiplantae</taxon>
        <taxon>Streptophyta</taxon>
        <taxon>Embryophyta</taxon>
        <taxon>Tracheophyta</taxon>
        <taxon>Spermatophyta</taxon>
        <taxon>Magnoliopsida</taxon>
        <taxon>Proteales</taxon>
        <taxon>Proteaceae</taxon>
        <taxon>Protea</taxon>
    </lineage>
</organism>
<dbReference type="SUPFAM" id="SSF53383">
    <property type="entry name" value="PLP-dependent transferases"/>
    <property type="match status" value="1"/>
</dbReference>
<sequence length="249" mass="27778">MKRALFARTFSGRDFHHNHRSFSQLVQREASLLQETSDVVPKMPPFDYSRPPYTGPSADEILQKRKEYLSPSIFYFYNNPLNLVDGKMQYLFDDNGRRYLDAYAGIATVCCGHCHPDVVEAVVNQTKRLQHSTPLYLNHTITDFAEALASKLPGDLKVVFFTNSGTEANELAMMMARLYTGSHDIISLRNAYHGNASGTMGTTGQSNWKFNVVQVKWGLEGCGILDGKEFVGVDKGSCLEDGLGIHGEV</sequence>
<dbReference type="InterPro" id="IPR015422">
    <property type="entry name" value="PyrdxlP-dep_Trfase_small"/>
</dbReference>
<gene>
    <name evidence="3" type="ORF">NE237_004292</name>
</gene>
<dbReference type="Gene3D" id="3.90.1150.10">
    <property type="entry name" value="Aspartate Aminotransferase, domain 1"/>
    <property type="match status" value="1"/>
</dbReference>
<dbReference type="PANTHER" id="PTHR45688">
    <property type="match status" value="1"/>
</dbReference>
<comment type="similarity">
    <text evidence="1">Belongs to the class-III pyridoxal-phosphate-dependent aminotransferase family.</text>
</comment>
<keyword evidence="2" id="KW-0663">Pyridoxal phosphate</keyword>
<dbReference type="PANTHER" id="PTHR45688:SF13">
    <property type="entry name" value="ALANINE--GLYOXYLATE AMINOTRANSFERASE 2-LIKE"/>
    <property type="match status" value="1"/>
</dbReference>
<keyword evidence="4" id="KW-1185">Reference proteome</keyword>
<dbReference type="InterPro" id="IPR005814">
    <property type="entry name" value="Aminotrans_3"/>
</dbReference>
<evidence type="ECO:0000313" key="3">
    <source>
        <dbReference type="EMBL" id="KAJ4971193.1"/>
    </source>
</evidence>
<comment type="caution">
    <text evidence="3">The sequence shown here is derived from an EMBL/GenBank/DDBJ whole genome shotgun (WGS) entry which is preliminary data.</text>
</comment>
<dbReference type="GO" id="GO:0008483">
    <property type="term" value="F:transaminase activity"/>
    <property type="evidence" value="ECO:0007669"/>
    <property type="project" value="InterPro"/>
</dbReference>
<name>A0A9Q0KIE4_9MAGN</name>
<dbReference type="GO" id="GO:0005739">
    <property type="term" value="C:mitochondrion"/>
    <property type="evidence" value="ECO:0007669"/>
    <property type="project" value="TreeGrafter"/>
</dbReference>
<dbReference type="InterPro" id="IPR015424">
    <property type="entry name" value="PyrdxlP-dep_Trfase"/>
</dbReference>
<accession>A0A9Q0KIE4</accession>
<dbReference type="Proteomes" id="UP001141806">
    <property type="component" value="Unassembled WGS sequence"/>
</dbReference>
<protein>
    <recommendedName>
        <fullName evidence="5">Alanine-glyoxylate aminotransferase</fullName>
    </recommendedName>
</protein>
<dbReference type="AlphaFoldDB" id="A0A9Q0KIE4"/>
<evidence type="ECO:0008006" key="5">
    <source>
        <dbReference type="Google" id="ProtNLM"/>
    </source>
</evidence>
<proteinExistence type="inferred from homology"/>
<reference evidence="3" key="1">
    <citation type="journal article" date="2023" name="Plant J.">
        <title>The genome of the king protea, Protea cynaroides.</title>
        <authorList>
            <person name="Chang J."/>
            <person name="Duong T.A."/>
            <person name="Schoeman C."/>
            <person name="Ma X."/>
            <person name="Roodt D."/>
            <person name="Barker N."/>
            <person name="Li Z."/>
            <person name="Van de Peer Y."/>
            <person name="Mizrachi E."/>
        </authorList>
    </citation>
    <scope>NUCLEOTIDE SEQUENCE</scope>
    <source>
        <tissue evidence="3">Young leaves</tissue>
    </source>
</reference>
<dbReference type="EMBL" id="JAMYWD010000005">
    <property type="protein sequence ID" value="KAJ4971193.1"/>
    <property type="molecule type" value="Genomic_DNA"/>
</dbReference>
<dbReference type="InterPro" id="IPR015421">
    <property type="entry name" value="PyrdxlP-dep_Trfase_major"/>
</dbReference>
<evidence type="ECO:0000256" key="2">
    <source>
        <dbReference type="ARBA" id="ARBA00022898"/>
    </source>
</evidence>